<protein>
    <submittedName>
        <fullName evidence="1">Uncharacterized protein</fullName>
    </submittedName>
</protein>
<accession>A0ABV2LSP9</accession>
<dbReference type="RefSeq" id="WP_354508027.1">
    <property type="nucleotide sequence ID" value="NZ_JBEPMO010000005.1"/>
</dbReference>
<sequence length="201" mass="23341">MKFLILIYILLPIIGFGQIINEDVIYVGKEKVENNKFYVGLLLYEICPGVTSISCSRDISILYDETLKINDFVSNKGILSYKLNDKDTLVLYVNFLGKSDGFWAKNFQIKNISNLKYNIKKRIDINKKISYQKLQFKTSEILVYKIKVEFLNRELFSRNIEVATESTYVTVYVIGGERKEMLGNKTSIHETEHINELNKRG</sequence>
<dbReference type="EMBL" id="JBEPMO010000005">
    <property type="protein sequence ID" value="MET3731605.1"/>
    <property type="molecule type" value="Genomic_DNA"/>
</dbReference>
<keyword evidence="2" id="KW-1185">Reference proteome</keyword>
<organism evidence="1 2">
    <name type="scientific">Moheibacter stercoris</name>
    <dbReference type="NCBI Taxonomy" id="1628251"/>
    <lineage>
        <taxon>Bacteria</taxon>
        <taxon>Pseudomonadati</taxon>
        <taxon>Bacteroidota</taxon>
        <taxon>Flavobacteriia</taxon>
        <taxon>Flavobacteriales</taxon>
        <taxon>Weeksellaceae</taxon>
        <taxon>Moheibacter</taxon>
    </lineage>
</organism>
<name>A0ABV2LSP9_9FLAO</name>
<reference evidence="1 2" key="1">
    <citation type="submission" date="2024-06" db="EMBL/GenBank/DDBJ databases">
        <title>Genomic Encyclopedia of Type Strains, Phase IV (KMG-IV): sequencing the most valuable type-strain genomes for metagenomic binning, comparative biology and taxonomic classification.</title>
        <authorList>
            <person name="Goeker M."/>
        </authorList>
    </citation>
    <scope>NUCLEOTIDE SEQUENCE [LARGE SCALE GENOMIC DNA]</scope>
    <source>
        <strain evidence="1 2">DSM 29388</strain>
    </source>
</reference>
<comment type="caution">
    <text evidence="1">The sequence shown here is derived from an EMBL/GenBank/DDBJ whole genome shotgun (WGS) entry which is preliminary data.</text>
</comment>
<evidence type="ECO:0000313" key="2">
    <source>
        <dbReference type="Proteomes" id="UP001549146"/>
    </source>
</evidence>
<evidence type="ECO:0000313" key="1">
    <source>
        <dbReference type="EMBL" id="MET3731605.1"/>
    </source>
</evidence>
<gene>
    <name evidence="1" type="ORF">ABID46_001179</name>
</gene>
<dbReference type="Proteomes" id="UP001549146">
    <property type="component" value="Unassembled WGS sequence"/>
</dbReference>
<proteinExistence type="predicted"/>